<protein>
    <recommendedName>
        <fullName evidence="3">Competence protein</fullName>
    </recommendedName>
</protein>
<evidence type="ECO:0008006" key="3">
    <source>
        <dbReference type="Google" id="ProtNLM"/>
    </source>
</evidence>
<dbReference type="RefSeq" id="WP_139182636.1">
    <property type="nucleotide sequence ID" value="NZ_FMUT01000014.1"/>
</dbReference>
<organism evidence="1 2">
    <name type="scientific">Serratia nematodiphila</name>
    <dbReference type="NCBI Taxonomy" id="458197"/>
    <lineage>
        <taxon>Bacteria</taxon>
        <taxon>Pseudomonadati</taxon>
        <taxon>Pseudomonadota</taxon>
        <taxon>Gammaproteobacteria</taxon>
        <taxon>Enterobacterales</taxon>
        <taxon>Yersiniaceae</taxon>
        <taxon>Serratia</taxon>
    </lineage>
</organism>
<dbReference type="Proteomes" id="UP000183031">
    <property type="component" value="Unassembled WGS sequence"/>
</dbReference>
<comment type="caution">
    <text evidence="1">The sequence shown here is derived from an EMBL/GenBank/DDBJ whole genome shotgun (WGS) entry which is preliminary data.</text>
</comment>
<evidence type="ECO:0000313" key="2">
    <source>
        <dbReference type="Proteomes" id="UP000183031"/>
    </source>
</evidence>
<sequence length="225" mass="25998">MTNKAYKSGDSQKNLIPIEVWLLDYNLSIPCCIICDQRLTTKSKAAQKRAHFAHKPGSNCPSINKNNIPFSNLINIPKDPSLRVAAKNWTKENLWNIYFKIRKEFPQLNFNWYDMQNCLKNANQLDIWSYKGMQFDYISYVLLVCCSLFPSYKTTKNGPSRKSDMFFVLEPIPSLNNSPNAPWNSSGLQKRYIYVVDITLQQVDKIEMVLSTPEPVQYALAKKLL</sequence>
<dbReference type="EMBL" id="FMUT01000014">
    <property type="protein sequence ID" value="SCZ12197.1"/>
    <property type="molecule type" value="Genomic_DNA"/>
</dbReference>
<proteinExistence type="predicted"/>
<accession>A0A1G5LH04</accession>
<gene>
    <name evidence="1" type="ORF">SAMN02927935_04379</name>
</gene>
<keyword evidence="2" id="KW-1185">Reference proteome</keyword>
<reference evidence="1 2" key="1">
    <citation type="submission" date="2016-10" db="EMBL/GenBank/DDBJ databases">
        <authorList>
            <person name="Varghese N."/>
            <person name="Submissions S."/>
        </authorList>
    </citation>
    <scope>NUCLEOTIDE SEQUENCE [LARGE SCALE GENOMIC DNA]</scope>
    <source>
        <strain evidence="1 2">CGMCC 1.6853</strain>
    </source>
</reference>
<evidence type="ECO:0000313" key="1">
    <source>
        <dbReference type="EMBL" id="SCZ12197.1"/>
    </source>
</evidence>
<name>A0A1G5LH04_9GAMM</name>